<evidence type="ECO:0000256" key="3">
    <source>
        <dbReference type="ARBA" id="ARBA00023002"/>
    </source>
</evidence>
<dbReference type="Gene3D" id="3.50.50.60">
    <property type="entry name" value="FAD/NAD(P)-binding domain"/>
    <property type="match status" value="1"/>
</dbReference>
<comment type="catalytic activity">
    <reaction evidence="4">
        <text>glycine + O2 + H2O = glyoxylate + H2O2 + NH4(+)</text>
        <dbReference type="Rhea" id="RHEA:11532"/>
        <dbReference type="ChEBI" id="CHEBI:15377"/>
        <dbReference type="ChEBI" id="CHEBI:15379"/>
        <dbReference type="ChEBI" id="CHEBI:16240"/>
        <dbReference type="ChEBI" id="CHEBI:28938"/>
        <dbReference type="ChEBI" id="CHEBI:36655"/>
        <dbReference type="ChEBI" id="CHEBI:57305"/>
        <dbReference type="EC" id="1.4.3.19"/>
    </reaction>
</comment>
<dbReference type="GO" id="GO:0005737">
    <property type="term" value="C:cytoplasm"/>
    <property type="evidence" value="ECO:0007669"/>
    <property type="project" value="TreeGrafter"/>
</dbReference>
<dbReference type="EC" id="1.4.3.19" evidence="5"/>
<feature type="domain" description="FAD dependent oxidoreductase" evidence="6">
    <location>
        <begin position="10"/>
        <end position="379"/>
    </location>
</feature>
<evidence type="ECO:0000256" key="1">
    <source>
        <dbReference type="ARBA" id="ARBA00004948"/>
    </source>
</evidence>
<sequence length="428" mass="44280">MQPAIGTGADTIVVGAGVAGLTTAWNLRRAGQTVTVVDPTPGNGASHAAAGMIAAVSEVVYQHDTMRELMVASAAAYPGFITELEDAVGHPVGYRDTETLDVGAHSGDRDAFADLADLQRASGMQVEQLTTRQARRLEPALSPSISGAFLVSDDHQVNPRVLIPALIEAITAPSEPGSPQGSLVQQRVMSVLRAGLDSNQVANQGAGRVTGVRLDDDTELQADTTVLCPGLSLDSIEGLPEAASVRLRPVHGDILRARLKPDHPLLIERTIRGLVDGRPVYLVPRTDGEIVIGATEREDGFNGVTLEGAYQLLRDAQVLVPGAAELELTEILARARPGTPDDLPYIGHLDGADGVVVSTGYSRHGVLLAPLGGRLTASLVTGTPDAADAPATTATDQAILAATDPNRFAASSASSVSSASSASSARTS</sequence>
<protein>
    <recommendedName>
        <fullName evidence="5">glycine oxidase</fullName>
        <ecNumber evidence="5">1.4.3.19</ecNumber>
    </recommendedName>
</protein>
<dbReference type="SUPFAM" id="SSF51905">
    <property type="entry name" value="FAD/NAD(P)-binding domain"/>
    <property type="match status" value="1"/>
</dbReference>
<evidence type="ECO:0000313" key="7">
    <source>
        <dbReference type="EMBL" id="HJC86213.1"/>
    </source>
</evidence>
<reference evidence="7" key="1">
    <citation type="journal article" date="2021" name="PeerJ">
        <title>Extensive microbial diversity within the chicken gut microbiome revealed by metagenomics and culture.</title>
        <authorList>
            <person name="Gilroy R."/>
            <person name="Ravi A."/>
            <person name="Getino M."/>
            <person name="Pursley I."/>
            <person name="Horton D.L."/>
            <person name="Alikhan N.F."/>
            <person name="Baker D."/>
            <person name="Gharbi K."/>
            <person name="Hall N."/>
            <person name="Watson M."/>
            <person name="Adriaenssens E.M."/>
            <person name="Foster-Nyarko E."/>
            <person name="Jarju S."/>
            <person name="Secka A."/>
            <person name="Antonio M."/>
            <person name="Oren A."/>
            <person name="Chaudhuri R.R."/>
            <person name="La Ragione R."/>
            <person name="Hildebrand F."/>
            <person name="Pallen M.J."/>
        </authorList>
    </citation>
    <scope>NUCLEOTIDE SEQUENCE</scope>
    <source>
        <strain evidence="7">ChiHjej13B12-4958</strain>
    </source>
</reference>
<reference evidence="7" key="2">
    <citation type="submission" date="2021-04" db="EMBL/GenBank/DDBJ databases">
        <authorList>
            <person name="Gilroy R."/>
        </authorList>
    </citation>
    <scope>NUCLEOTIDE SEQUENCE</scope>
    <source>
        <strain evidence="7">ChiHjej13B12-4958</strain>
    </source>
</reference>
<evidence type="ECO:0000313" key="8">
    <source>
        <dbReference type="Proteomes" id="UP000823858"/>
    </source>
</evidence>
<gene>
    <name evidence="7" type="primary">thiO</name>
    <name evidence="7" type="ORF">H9751_11900</name>
</gene>
<evidence type="ECO:0000256" key="4">
    <source>
        <dbReference type="ARBA" id="ARBA00049872"/>
    </source>
</evidence>
<comment type="pathway">
    <text evidence="1">Cofactor biosynthesis; thiamine diphosphate biosynthesis.</text>
</comment>
<name>A0A9D2QHJ5_9CORY</name>
<dbReference type="SUPFAM" id="SSF54373">
    <property type="entry name" value="FAD-linked reductases, C-terminal domain"/>
    <property type="match status" value="1"/>
</dbReference>
<dbReference type="Proteomes" id="UP000823858">
    <property type="component" value="Unassembled WGS sequence"/>
</dbReference>
<dbReference type="GO" id="GO:0009228">
    <property type="term" value="P:thiamine biosynthetic process"/>
    <property type="evidence" value="ECO:0007669"/>
    <property type="project" value="UniProtKB-KW"/>
</dbReference>
<dbReference type="InterPro" id="IPR006076">
    <property type="entry name" value="FAD-dep_OxRdtase"/>
</dbReference>
<comment type="caution">
    <text evidence="7">The sequence shown here is derived from an EMBL/GenBank/DDBJ whole genome shotgun (WGS) entry which is preliminary data.</text>
</comment>
<dbReference type="AlphaFoldDB" id="A0A9D2QHJ5"/>
<dbReference type="InterPro" id="IPR036188">
    <property type="entry name" value="FAD/NAD-bd_sf"/>
</dbReference>
<evidence type="ECO:0000259" key="6">
    <source>
        <dbReference type="Pfam" id="PF01266"/>
    </source>
</evidence>
<dbReference type="PANTHER" id="PTHR13847:SF289">
    <property type="entry name" value="GLYCINE OXIDASE"/>
    <property type="match status" value="1"/>
</dbReference>
<dbReference type="NCBIfam" id="TIGR02352">
    <property type="entry name" value="thiamin_ThiO"/>
    <property type="match status" value="1"/>
</dbReference>
<dbReference type="GO" id="GO:0043799">
    <property type="term" value="F:glycine oxidase activity"/>
    <property type="evidence" value="ECO:0007669"/>
    <property type="project" value="UniProtKB-EC"/>
</dbReference>
<dbReference type="Gene3D" id="3.30.9.10">
    <property type="entry name" value="D-Amino Acid Oxidase, subunit A, domain 2"/>
    <property type="match status" value="1"/>
</dbReference>
<organism evidence="7 8">
    <name type="scientific">Candidatus Corynebacterium faecigallinarum</name>
    <dbReference type="NCBI Taxonomy" id="2838528"/>
    <lineage>
        <taxon>Bacteria</taxon>
        <taxon>Bacillati</taxon>
        <taxon>Actinomycetota</taxon>
        <taxon>Actinomycetes</taxon>
        <taxon>Mycobacteriales</taxon>
        <taxon>Corynebacteriaceae</taxon>
        <taxon>Corynebacterium</taxon>
    </lineage>
</organism>
<dbReference type="PANTHER" id="PTHR13847">
    <property type="entry name" value="SARCOSINE DEHYDROGENASE-RELATED"/>
    <property type="match status" value="1"/>
</dbReference>
<evidence type="ECO:0000256" key="5">
    <source>
        <dbReference type="ARBA" id="ARBA00050018"/>
    </source>
</evidence>
<dbReference type="GO" id="GO:0050660">
    <property type="term" value="F:flavin adenine dinucleotide binding"/>
    <property type="evidence" value="ECO:0007669"/>
    <property type="project" value="InterPro"/>
</dbReference>
<keyword evidence="2" id="KW-0784">Thiamine biosynthesis</keyword>
<accession>A0A9D2QHJ5</accession>
<dbReference type="EMBL" id="DWVP01000024">
    <property type="protein sequence ID" value="HJC86213.1"/>
    <property type="molecule type" value="Genomic_DNA"/>
</dbReference>
<dbReference type="Pfam" id="PF01266">
    <property type="entry name" value="DAO"/>
    <property type="match status" value="1"/>
</dbReference>
<dbReference type="InterPro" id="IPR012727">
    <property type="entry name" value="Gly_oxidase_ThiO"/>
</dbReference>
<keyword evidence="3 7" id="KW-0560">Oxidoreductase</keyword>
<evidence type="ECO:0000256" key="2">
    <source>
        <dbReference type="ARBA" id="ARBA00022977"/>
    </source>
</evidence>
<proteinExistence type="predicted"/>